<dbReference type="EMBL" id="JACMRX010000003">
    <property type="protein sequence ID" value="KAF7992464.1"/>
    <property type="molecule type" value="Genomic_DNA"/>
</dbReference>
<evidence type="ECO:0000313" key="1">
    <source>
        <dbReference type="EMBL" id="KAF7992464.1"/>
    </source>
</evidence>
<reference evidence="1 2" key="1">
    <citation type="submission" date="2020-08" db="EMBL/GenBank/DDBJ databases">
        <title>Aphidius gifuensis genome sequencing and assembly.</title>
        <authorList>
            <person name="Du Z."/>
        </authorList>
    </citation>
    <scope>NUCLEOTIDE SEQUENCE [LARGE SCALE GENOMIC DNA]</scope>
    <source>
        <strain evidence="1">YNYX2018</strain>
        <tissue evidence="1">Adults</tissue>
    </source>
</reference>
<dbReference type="AlphaFoldDB" id="A0A835CR46"/>
<accession>A0A835CR46</accession>
<protein>
    <submittedName>
        <fullName evidence="1">Uncharacterized protein</fullName>
    </submittedName>
</protein>
<comment type="caution">
    <text evidence="1">The sequence shown here is derived from an EMBL/GenBank/DDBJ whole genome shotgun (WGS) entry which is preliminary data.</text>
</comment>
<dbReference type="Proteomes" id="UP000639338">
    <property type="component" value="Unassembled WGS sequence"/>
</dbReference>
<name>A0A835CR46_APHGI</name>
<organism evidence="1 2">
    <name type="scientific">Aphidius gifuensis</name>
    <name type="common">Parasitoid wasp</name>
    <dbReference type="NCBI Taxonomy" id="684658"/>
    <lineage>
        <taxon>Eukaryota</taxon>
        <taxon>Metazoa</taxon>
        <taxon>Ecdysozoa</taxon>
        <taxon>Arthropoda</taxon>
        <taxon>Hexapoda</taxon>
        <taxon>Insecta</taxon>
        <taxon>Pterygota</taxon>
        <taxon>Neoptera</taxon>
        <taxon>Endopterygota</taxon>
        <taxon>Hymenoptera</taxon>
        <taxon>Apocrita</taxon>
        <taxon>Ichneumonoidea</taxon>
        <taxon>Braconidae</taxon>
        <taxon>Aphidiinae</taxon>
        <taxon>Aphidius</taxon>
    </lineage>
</organism>
<gene>
    <name evidence="1" type="ORF">HCN44_001802</name>
</gene>
<keyword evidence="2" id="KW-1185">Reference proteome</keyword>
<evidence type="ECO:0000313" key="2">
    <source>
        <dbReference type="Proteomes" id="UP000639338"/>
    </source>
</evidence>
<proteinExistence type="predicted"/>
<sequence length="236" mass="27360">MEVNNLAQILNKFSLDEQSKYEDLVQKNTNTFKGKMPLFSSCLKNYNSLKKSLRCIDQHQISKNQTDNVFYKNFKNLLDMYNTILIPKIKDIENKFITTTDEIISIAKNNNEELINKKLSINVPSTAPLKKILKEVMPLFDNCLENNNGLKNKLRCIDQNQNPKNETQKECYENVIDLLNSYNSVLISKIKNIEKNFMATTNEVISIAKNNNDELIRRKSRISLPPTAPKKKVRQK</sequence>